<dbReference type="NCBIfam" id="TIGR00797">
    <property type="entry name" value="matE"/>
    <property type="match status" value="1"/>
</dbReference>
<organism evidence="7 8">
    <name type="scientific">Coemansia spiralis</name>
    <dbReference type="NCBI Taxonomy" id="417178"/>
    <lineage>
        <taxon>Eukaryota</taxon>
        <taxon>Fungi</taxon>
        <taxon>Fungi incertae sedis</taxon>
        <taxon>Zoopagomycota</taxon>
        <taxon>Kickxellomycotina</taxon>
        <taxon>Kickxellomycetes</taxon>
        <taxon>Kickxellales</taxon>
        <taxon>Kickxellaceae</taxon>
        <taxon>Coemansia</taxon>
    </lineage>
</organism>
<evidence type="ECO:0000256" key="4">
    <source>
        <dbReference type="ARBA" id="ARBA00022989"/>
    </source>
</evidence>
<evidence type="ECO:0000256" key="5">
    <source>
        <dbReference type="ARBA" id="ARBA00023136"/>
    </source>
</evidence>
<dbReference type="GO" id="GO:1990961">
    <property type="term" value="P:xenobiotic detoxification by transmembrane export across the plasma membrane"/>
    <property type="evidence" value="ECO:0007669"/>
    <property type="project" value="InterPro"/>
</dbReference>
<feature type="transmembrane region" description="Helical" evidence="6">
    <location>
        <begin position="188"/>
        <end position="205"/>
    </location>
</feature>
<reference evidence="7" key="1">
    <citation type="submission" date="2022-07" db="EMBL/GenBank/DDBJ databases">
        <title>Phylogenomic reconstructions and comparative analyses of Kickxellomycotina fungi.</title>
        <authorList>
            <person name="Reynolds N.K."/>
            <person name="Stajich J.E."/>
            <person name="Barry K."/>
            <person name="Grigoriev I.V."/>
            <person name="Crous P."/>
            <person name="Smith M.E."/>
        </authorList>
    </citation>
    <scope>NUCLEOTIDE SEQUENCE</scope>
    <source>
        <strain evidence="7">NRRL 3115</strain>
    </source>
</reference>
<dbReference type="PANTHER" id="PTHR11206">
    <property type="entry name" value="MULTIDRUG RESISTANCE PROTEIN"/>
    <property type="match status" value="1"/>
</dbReference>
<evidence type="ECO:0000256" key="1">
    <source>
        <dbReference type="ARBA" id="ARBA00004141"/>
    </source>
</evidence>
<dbReference type="InterPro" id="IPR002528">
    <property type="entry name" value="MATE_fam"/>
</dbReference>
<dbReference type="CDD" id="cd13132">
    <property type="entry name" value="MATE_eukaryotic"/>
    <property type="match status" value="1"/>
</dbReference>
<feature type="transmembrane region" description="Helical" evidence="6">
    <location>
        <begin position="289"/>
        <end position="308"/>
    </location>
</feature>
<evidence type="ECO:0000313" key="8">
    <source>
        <dbReference type="Proteomes" id="UP001151518"/>
    </source>
</evidence>
<feature type="transmembrane region" description="Helical" evidence="6">
    <location>
        <begin position="466"/>
        <end position="490"/>
    </location>
</feature>
<dbReference type="AlphaFoldDB" id="A0A9W8G341"/>
<evidence type="ECO:0000256" key="2">
    <source>
        <dbReference type="ARBA" id="ARBA00010199"/>
    </source>
</evidence>
<feature type="transmembrane region" description="Helical" evidence="6">
    <location>
        <begin position="142"/>
        <end position="168"/>
    </location>
</feature>
<proteinExistence type="inferred from homology"/>
<feature type="transmembrane region" description="Helical" evidence="6">
    <location>
        <begin position="365"/>
        <end position="388"/>
    </location>
</feature>
<comment type="subcellular location">
    <subcellularLocation>
        <location evidence="1">Membrane</location>
        <topology evidence="1">Multi-pass membrane protein</topology>
    </subcellularLocation>
</comment>
<protein>
    <submittedName>
        <fullName evidence="7">Ethionine resistance protein</fullName>
    </submittedName>
</protein>
<dbReference type="GO" id="GO:0016020">
    <property type="term" value="C:membrane"/>
    <property type="evidence" value="ECO:0007669"/>
    <property type="project" value="UniProtKB-SubCell"/>
</dbReference>
<accession>A0A9W8G341</accession>
<feature type="transmembrane region" description="Helical" evidence="6">
    <location>
        <begin position="440"/>
        <end position="460"/>
    </location>
</feature>
<dbReference type="GO" id="GO:0015297">
    <property type="term" value="F:antiporter activity"/>
    <property type="evidence" value="ECO:0007669"/>
    <property type="project" value="InterPro"/>
</dbReference>
<gene>
    <name evidence="7" type="primary">ERC1_8</name>
    <name evidence="7" type="ORF">GGI25_005005</name>
</gene>
<feature type="transmembrane region" description="Helical" evidence="6">
    <location>
        <begin position="105"/>
        <end position="130"/>
    </location>
</feature>
<feature type="transmembrane region" description="Helical" evidence="6">
    <location>
        <begin position="67"/>
        <end position="85"/>
    </location>
</feature>
<keyword evidence="4 6" id="KW-1133">Transmembrane helix</keyword>
<evidence type="ECO:0000313" key="7">
    <source>
        <dbReference type="EMBL" id="KAJ2672687.1"/>
    </source>
</evidence>
<feature type="transmembrane region" description="Helical" evidence="6">
    <location>
        <begin position="314"/>
        <end position="337"/>
    </location>
</feature>
<dbReference type="Proteomes" id="UP001151518">
    <property type="component" value="Unassembled WGS sequence"/>
</dbReference>
<dbReference type="Pfam" id="PF01554">
    <property type="entry name" value="MatE"/>
    <property type="match status" value="2"/>
</dbReference>
<comment type="caution">
    <text evidence="7">The sequence shown here is derived from an EMBL/GenBank/DDBJ whole genome shotgun (WGS) entry which is preliminary data.</text>
</comment>
<feature type="transmembrane region" description="Helical" evidence="6">
    <location>
        <begin position="400"/>
        <end position="419"/>
    </location>
</feature>
<comment type="similarity">
    <text evidence="2">Belongs to the multi antimicrobial extrusion (MATE) (TC 2.A.66.1) family.</text>
</comment>
<name>A0A9W8G341_9FUNG</name>
<sequence length="518" mass="55991">MVFLEATSRTLDTNNNGIETSPLLQQRTGMVNIEAGTCFSSTAPLLSEFFDSDSVSTTVIAKQEASLLIWSGIPLALAYLLQFSFTFTNTLSLGHLGTNELAAAALGNMTLFMFINAPAVGLATALDTFCSTAFTASSDKTLVGFHLQCGYIAVIVHFLFVLPILANIEPILIVLNQDPTISHLCGRFVYVQLFGLLPWMFFECTKRFVQAQGHMKASTYILMIVLPLHLLNTYLFVWSPVGFGFLGAAAANVVTFCAMFVGIIIYSWKSSARAAWGGWTRRSFAAMPQFYSLAIPSMIMVCSEWIGWELMAIASSYLGNVTLVAQSIVINTCTLTYQPVNGLRVAITNRIGNLLGQTRARRSKIASAVGICLGTVSGLVSLALYIIAANWWGRIYSTDLDVVAAVALVMPACGVFQLLDSVTSATSGIIRSIGRQTAGAWISIPSYYIIGLPLGLYLTYGRPAMGVLGLWIGLCIAIFITVSGQLFICLGVNYAEEVKRCLAQVNNSQNLANSESSE</sequence>
<keyword evidence="5 6" id="KW-0472">Membrane</keyword>
<feature type="transmembrane region" description="Helical" evidence="6">
    <location>
        <begin position="243"/>
        <end position="268"/>
    </location>
</feature>
<dbReference type="OrthoDB" id="2126698at2759"/>
<feature type="transmembrane region" description="Helical" evidence="6">
    <location>
        <begin position="217"/>
        <end position="237"/>
    </location>
</feature>
<dbReference type="GO" id="GO:0042910">
    <property type="term" value="F:xenobiotic transmembrane transporter activity"/>
    <property type="evidence" value="ECO:0007669"/>
    <property type="project" value="InterPro"/>
</dbReference>
<keyword evidence="3 6" id="KW-0812">Transmembrane</keyword>
<evidence type="ECO:0000256" key="3">
    <source>
        <dbReference type="ARBA" id="ARBA00022692"/>
    </source>
</evidence>
<dbReference type="EMBL" id="JANBTW010000078">
    <property type="protein sequence ID" value="KAJ2672687.1"/>
    <property type="molecule type" value="Genomic_DNA"/>
</dbReference>
<dbReference type="InterPro" id="IPR045069">
    <property type="entry name" value="MATE_euk"/>
</dbReference>
<evidence type="ECO:0000256" key="6">
    <source>
        <dbReference type="SAM" id="Phobius"/>
    </source>
</evidence>